<keyword evidence="9" id="KW-0479">Metal-binding</keyword>
<keyword evidence="7" id="KW-0808">Transferase</keyword>
<gene>
    <name evidence="22" type="ORF">HOLleu_37939</name>
</gene>
<evidence type="ECO:0000256" key="7">
    <source>
        <dbReference type="ARBA" id="ARBA00022679"/>
    </source>
</evidence>
<dbReference type="InterPro" id="IPR001245">
    <property type="entry name" value="Ser-Thr/Tyr_kinase_cat_dom"/>
</dbReference>
<protein>
    <recommendedName>
        <fullName evidence="5">receptor protein serine/threonine kinase</fullName>
        <ecNumber evidence="5">2.7.11.30</ecNumber>
    </recommendedName>
</protein>
<evidence type="ECO:0000256" key="17">
    <source>
        <dbReference type="ARBA" id="ARBA00023170"/>
    </source>
</evidence>
<dbReference type="SUPFAM" id="SSF56112">
    <property type="entry name" value="Protein kinase-like (PK-like)"/>
    <property type="match status" value="1"/>
</dbReference>
<dbReference type="EMBL" id="JAIZAY010000020">
    <property type="protein sequence ID" value="KAJ8022909.1"/>
    <property type="molecule type" value="Genomic_DNA"/>
</dbReference>
<dbReference type="GO" id="GO:0004675">
    <property type="term" value="F:transmembrane receptor protein serine/threonine kinase activity"/>
    <property type="evidence" value="ECO:0007669"/>
    <property type="project" value="UniProtKB-EC"/>
</dbReference>
<dbReference type="EC" id="2.7.11.30" evidence="5"/>
<feature type="binding site" evidence="18">
    <location>
        <position position="245"/>
    </location>
    <ligand>
        <name>ATP</name>
        <dbReference type="ChEBI" id="CHEBI:30616"/>
    </ligand>
</feature>
<feature type="transmembrane region" description="Helical" evidence="19">
    <location>
        <begin position="139"/>
        <end position="161"/>
    </location>
</feature>
<evidence type="ECO:0000256" key="6">
    <source>
        <dbReference type="ARBA" id="ARBA00022527"/>
    </source>
</evidence>
<keyword evidence="12" id="KW-0418">Kinase</keyword>
<keyword evidence="10" id="KW-0732">Signal</keyword>
<keyword evidence="6" id="KW-0723">Serine/threonine-protein kinase</keyword>
<dbReference type="GO" id="GO:0005886">
    <property type="term" value="C:plasma membrane"/>
    <property type="evidence" value="ECO:0007669"/>
    <property type="project" value="TreeGrafter"/>
</dbReference>
<accession>A0A9Q1BF43</accession>
<dbReference type="InterPro" id="IPR003605">
    <property type="entry name" value="GS_dom"/>
</dbReference>
<evidence type="ECO:0000256" key="8">
    <source>
        <dbReference type="ARBA" id="ARBA00022692"/>
    </source>
</evidence>
<evidence type="ECO:0000256" key="16">
    <source>
        <dbReference type="ARBA" id="ARBA00023136"/>
    </source>
</evidence>
<dbReference type="SUPFAM" id="SSF57302">
    <property type="entry name" value="Snake toxin-like"/>
    <property type="match status" value="1"/>
</dbReference>
<keyword evidence="14" id="KW-0460">Magnesium</keyword>
<evidence type="ECO:0000313" key="22">
    <source>
        <dbReference type="EMBL" id="KAJ8022909.1"/>
    </source>
</evidence>
<evidence type="ECO:0000256" key="5">
    <source>
        <dbReference type="ARBA" id="ARBA00012401"/>
    </source>
</evidence>
<dbReference type="PANTHER" id="PTHR23255:SF68">
    <property type="entry name" value="RECEPTOR PROTEIN SERINE_THREONINE KINASE"/>
    <property type="match status" value="1"/>
</dbReference>
<organism evidence="22 23">
    <name type="scientific">Holothuria leucospilota</name>
    <name type="common">Black long sea cucumber</name>
    <name type="synonym">Mertensiothuria leucospilota</name>
    <dbReference type="NCBI Taxonomy" id="206669"/>
    <lineage>
        <taxon>Eukaryota</taxon>
        <taxon>Metazoa</taxon>
        <taxon>Echinodermata</taxon>
        <taxon>Eleutherozoa</taxon>
        <taxon>Echinozoa</taxon>
        <taxon>Holothuroidea</taxon>
        <taxon>Aspidochirotacea</taxon>
        <taxon>Aspidochirotida</taxon>
        <taxon>Holothuriidae</taxon>
        <taxon>Holothuria</taxon>
    </lineage>
</organism>
<feature type="domain" description="Protein kinase" evidence="20">
    <location>
        <begin position="218"/>
        <end position="520"/>
    </location>
</feature>
<dbReference type="SMART" id="SM00467">
    <property type="entry name" value="GS"/>
    <property type="match status" value="1"/>
</dbReference>
<keyword evidence="17 22" id="KW-0675">Receptor</keyword>
<evidence type="ECO:0000256" key="15">
    <source>
        <dbReference type="ARBA" id="ARBA00022989"/>
    </source>
</evidence>
<keyword evidence="16 19" id="KW-0472">Membrane</keyword>
<evidence type="ECO:0000256" key="12">
    <source>
        <dbReference type="ARBA" id="ARBA00022777"/>
    </source>
</evidence>
<dbReference type="CDD" id="cd23532">
    <property type="entry name" value="TFP_LU_ECD_BMPR1"/>
    <property type="match status" value="1"/>
</dbReference>
<evidence type="ECO:0000256" key="11">
    <source>
        <dbReference type="ARBA" id="ARBA00022741"/>
    </source>
</evidence>
<dbReference type="PROSITE" id="PS50011">
    <property type="entry name" value="PROTEIN_KINASE_DOM"/>
    <property type="match status" value="1"/>
</dbReference>
<dbReference type="Gene3D" id="3.30.200.20">
    <property type="entry name" value="Phosphorylase Kinase, domain 1"/>
    <property type="match status" value="1"/>
</dbReference>
<dbReference type="Gene3D" id="1.10.510.10">
    <property type="entry name" value="Transferase(Phosphotransferase) domain 1"/>
    <property type="match status" value="1"/>
</dbReference>
<comment type="caution">
    <text evidence="22">The sequence shown here is derived from an EMBL/GenBank/DDBJ whole genome shotgun (WGS) entry which is preliminary data.</text>
</comment>
<dbReference type="InterPro" id="IPR000719">
    <property type="entry name" value="Prot_kinase_dom"/>
</dbReference>
<evidence type="ECO:0000256" key="18">
    <source>
        <dbReference type="PROSITE-ProRule" id="PRU10141"/>
    </source>
</evidence>
<evidence type="ECO:0000256" key="3">
    <source>
        <dbReference type="ARBA" id="ARBA00004479"/>
    </source>
</evidence>
<dbReference type="InterPro" id="IPR011009">
    <property type="entry name" value="Kinase-like_dom_sf"/>
</dbReference>
<sequence length="520" mass="59025">MIILLLIQNAMANEDNEDHVSANEQGLMCYCQEHCPNTEHNNTCFVRPGGWCFKSIQTGEEGVHHNEPIVTLGCLPPEEDGGLMLCKAKKHDIPRTMKCCNDRPFCNIYLNTTLPPTTTTSIPGGIPHGSSEPHMLHQIVLLFSVTVFAAAFILILTFFYLRYKKRVFRRRFDLETREEDESFIGPGETLTELLEKSQTSGSGSGLPLLVQRTIAKQVQLIRCVGKGKFGEVWKARWRGENVAVKIYQNTEEDSWFRETEIYQTVLMRHENIMRFVAADIRGTGTYTQLYLITEYHEYGSLYNFLRTNVLHSSVAVRLAFSAASGLTHLHTEICGMKGKPAIAHRDITSANILVRHDGQCVIGDLALAARYFSDTDEIDLPPSKRLGTRRYLAPEILDETMATNSFEAYKLVDIYAFGLVLWEIARRCVTKAFLIGIVEECWLPYYDCVPSDPSFEDMRRVVAFERKRPSIPNRWCGDEVLSSIAKIISECWHPNPAARLTSLRVKKSLAKLQNTDHHKV</sequence>
<comment type="cofactor">
    <cofactor evidence="2">
        <name>Mg(2+)</name>
        <dbReference type="ChEBI" id="CHEBI:18420"/>
    </cofactor>
</comment>
<dbReference type="GO" id="GO:0043235">
    <property type="term" value="C:receptor complex"/>
    <property type="evidence" value="ECO:0007669"/>
    <property type="project" value="TreeGrafter"/>
</dbReference>
<evidence type="ECO:0000259" key="21">
    <source>
        <dbReference type="PROSITE" id="PS51256"/>
    </source>
</evidence>
<dbReference type="InterPro" id="IPR045860">
    <property type="entry name" value="Snake_toxin-like_sf"/>
</dbReference>
<evidence type="ECO:0000256" key="9">
    <source>
        <dbReference type="ARBA" id="ARBA00022723"/>
    </source>
</evidence>
<evidence type="ECO:0000313" key="23">
    <source>
        <dbReference type="Proteomes" id="UP001152320"/>
    </source>
</evidence>
<proteinExistence type="inferred from homology"/>
<dbReference type="OrthoDB" id="69842at2759"/>
<dbReference type="GO" id="GO:0071363">
    <property type="term" value="P:cellular response to growth factor stimulus"/>
    <property type="evidence" value="ECO:0007669"/>
    <property type="project" value="TreeGrafter"/>
</dbReference>
<feature type="domain" description="GS" evidence="21">
    <location>
        <begin position="188"/>
        <end position="217"/>
    </location>
</feature>
<comment type="similarity">
    <text evidence="4">Belongs to the protein kinase superfamily. TKL Ser/Thr protein kinase family. TGFB receptor subfamily.</text>
</comment>
<evidence type="ECO:0000256" key="14">
    <source>
        <dbReference type="ARBA" id="ARBA00022842"/>
    </source>
</evidence>
<evidence type="ECO:0000256" key="13">
    <source>
        <dbReference type="ARBA" id="ARBA00022840"/>
    </source>
</evidence>
<keyword evidence="11 18" id="KW-0547">Nucleotide-binding</keyword>
<keyword evidence="8 19" id="KW-0812">Transmembrane</keyword>
<keyword evidence="23" id="KW-1185">Reference proteome</keyword>
<dbReference type="GO" id="GO:0046872">
    <property type="term" value="F:metal ion binding"/>
    <property type="evidence" value="ECO:0007669"/>
    <property type="project" value="UniProtKB-KW"/>
</dbReference>
<dbReference type="GO" id="GO:0005524">
    <property type="term" value="F:ATP binding"/>
    <property type="evidence" value="ECO:0007669"/>
    <property type="project" value="UniProtKB-UniRule"/>
</dbReference>
<dbReference type="Pfam" id="PF08515">
    <property type="entry name" value="TGF_beta_GS"/>
    <property type="match status" value="1"/>
</dbReference>
<evidence type="ECO:0000256" key="4">
    <source>
        <dbReference type="ARBA" id="ARBA00009605"/>
    </source>
</evidence>
<evidence type="ECO:0000256" key="10">
    <source>
        <dbReference type="ARBA" id="ARBA00022729"/>
    </source>
</evidence>
<dbReference type="InterPro" id="IPR017441">
    <property type="entry name" value="Protein_kinase_ATP_BS"/>
</dbReference>
<dbReference type="PROSITE" id="PS51256">
    <property type="entry name" value="GS"/>
    <property type="match status" value="1"/>
</dbReference>
<dbReference type="AlphaFoldDB" id="A0A9Q1BF43"/>
<dbReference type="FunFam" id="2.10.60.10:FF:000021">
    <property type="entry name" value="Receptor protein serine/threonine kinase"/>
    <property type="match status" value="1"/>
</dbReference>
<dbReference type="Proteomes" id="UP001152320">
    <property type="component" value="Chromosome 20"/>
</dbReference>
<evidence type="ECO:0000259" key="20">
    <source>
        <dbReference type="PROSITE" id="PS50011"/>
    </source>
</evidence>
<keyword evidence="15 19" id="KW-1133">Transmembrane helix</keyword>
<dbReference type="FunFam" id="1.10.510.10:FF:000018">
    <property type="entry name" value="Receptor protein serine/threonine kinase"/>
    <property type="match status" value="1"/>
</dbReference>
<evidence type="ECO:0000256" key="19">
    <source>
        <dbReference type="SAM" id="Phobius"/>
    </source>
</evidence>
<comment type="cofactor">
    <cofactor evidence="1">
        <name>Mn(2+)</name>
        <dbReference type="ChEBI" id="CHEBI:29035"/>
    </cofactor>
</comment>
<dbReference type="FunFam" id="3.30.200.20:FF:000055">
    <property type="entry name" value="Receptor protein serine/threonine kinase"/>
    <property type="match status" value="1"/>
</dbReference>
<dbReference type="PROSITE" id="PS00107">
    <property type="entry name" value="PROTEIN_KINASE_ATP"/>
    <property type="match status" value="1"/>
</dbReference>
<comment type="subcellular location">
    <subcellularLocation>
        <location evidence="3">Membrane</location>
        <topology evidence="3">Single-pass type I membrane protein</topology>
    </subcellularLocation>
</comment>
<keyword evidence="13 18" id="KW-0067">ATP-binding</keyword>
<reference evidence="22" key="1">
    <citation type="submission" date="2021-10" db="EMBL/GenBank/DDBJ databases">
        <title>Tropical sea cucumber genome reveals ecological adaptation and Cuvierian tubules defense mechanism.</title>
        <authorList>
            <person name="Chen T."/>
        </authorList>
    </citation>
    <scope>NUCLEOTIDE SEQUENCE</scope>
    <source>
        <strain evidence="22">Nanhai2018</strain>
        <tissue evidence="22">Muscle</tissue>
    </source>
</reference>
<evidence type="ECO:0000256" key="2">
    <source>
        <dbReference type="ARBA" id="ARBA00001946"/>
    </source>
</evidence>
<name>A0A9Q1BF43_HOLLE</name>
<dbReference type="Gene3D" id="2.10.60.10">
    <property type="entry name" value="CD59"/>
    <property type="match status" value="1"/>
</dbReference>
<dbReference type="Pfam" id="PF07714">
    <property type="entry name" value="PK_Tyr_Ser-Thr"/>
    <property type="match status" value="1"/>
</dbReference>
<evidence type="ECO:0000256" key="1">
    <source>
        <dbReference type="ARBA" id="ARBA00001936"/>
    </source>
</evidence>
<dbReference type="PANTHER" id="PTHR23255">
    <property type="entry name" value="TRANSFORMING GROWTH FACTOR-BETA RECEPTOR TYPE I AND II"/>
    <property type="match status" value="1"/>
</dbReference>
<dbReference type="InterPro" id="IPR000333">
    <property type="entry name" value="TGFB_receptor"/>
</dbReference>